<evidence type="ECO:0000256" key="1">
    <source>
        <dbReference type="ARBA" id="ARBA00022722"/>
    </source>
</evidence>
<dbReference type="Gene3D" id="3.40.50.1010">
    <property type="entry name" value="5'-nuclease"/>
    <property type="match status" value="1"/>
</dbReference>
<keyword evidence="7" id="KW-0269">Exonuclease</keyword>
<evidence type="ECO:0000259" key="6">
    <source>
        <dbReference type="SMART" id="SM00475"/>
    </source>
</evidence>
<protein>
    <recommendedName>
        <fullName evidence="5">5'-3' exonuclease</fullName>
    </recommendedName>
</protein>
<dbReference type="InterPro" id="IPR008918">
    <property type="entry name" value="HhH2"/>
</dbReference>
<dbReference type="Proteomes" id="UP000004757">
    <property type="component" value="Unassembled WGS sequence"/>
</dbReference>
<dbReference type="SUPFAM" id="SSF47807">
    <property type="entry name" value="5' to 3' exonuclease, C-terminal subdomain"/>
    <property type="match status" value="1"/>
</dbReference>
<dbReference type="InterPro" id="IPR029060">
    <property type="entry name" value="PIN-like_dom_sf"/>
</dbReference>
<dbReference type="AlphaFoldDB" id="D4XW47"/>
<dbReference type="InterPro" id="IPR002421">
    <property type="entry name" value="5-3_exonuclease"/>
</dbReference>
<dbReference type="InterPro" id="IPR036279">
    <property type="entry name" value="5-3_exonuclease_C_sf"/>
</dbReference>
<dbReference type="EMBL" id="ADNC01000022">
    <property type="protein sequence ID" value="EFF41423.1"/>
    <property type="molecule type" value="Genomic_DNA"/>
</dbReference>
<dbReference type="PANTHER" id="PTHR42646:SF2">
    <property type="entry name" value="5'-3' EXONUCLEASE FAMILY PROTEIN"/>
    <property type="match status" value="1"/>
</dbReference>
<organism evidence="7 8">
    <name type="scientific">Mycoplasmopsis alligatoris A21JP2</name>
    <dbReference type="NCBI Taxonomy" id="747682"/>
    <lineage>
        <taxon>Bacteria</taxon>
        <taxon>Bacillati</taxon>
        <taxon>Mycoplasmatota</taxon>
        <taxon>Mycoplasmoidales</taxon>
        <taxon>Metamycoplasmataceae</taxon>
        <taxon>Mycoplasmopsis</taxon>
    </lineage>
</organism>
<evidence type="ECO:0000313" key="8">
    <source>
        <dbReference type="Proteomes" id="UP000004757"/>
    </source>
</evidence>
<dbReference type="Gene3D" id="1.10.150.20">
    <property type="entry name" value="5' to 3' exonuclease, C-terminal subdomain"/>
    <property type="match status" value="1"/>
</dbReference>
<gene>
    <name evidence="7" type="ORF">MALL_0730</name>
</gene>
<proteinExistence type="predicted"/>
<dbReference type="GO" id="GO:0017108">
    <property type="term" value="F:5'-flap endonuclease activity"/>
    <property type="evidence" value="ECO:0007669"/>
    <property type="project" value="InterPro"/>
</dbReference>
<evidence type="ECO:0000256" key="4">
    <source>
        <dbReference type="ARBA" id="ARBA00049957"/>
    </source>
</evidence>
<evidence type="ECO:0000313" key="7">
    <source>
        <dbReference type="EMBL" id="EFF41423.1"/>
    </source>
</evidence>
<dbReference type="GO" id="GO:0003677">
    <property type="term" value="F:DNA binding"/>
    <property type="evidence" value="ECO:0007669"/>
    <property type="project" value="UniProtKB-KW"/>
</dbReference>
<name>D4XW47_9BACT</name>
<dbReference type="Pfam" id="PF01367">
    <property type="entry name" value="5_3_exonuc"/>
    <property type="match status" value="1"/>
</dbReference>
<dbReference type="GO" id="GO:0033567">
    <property type="term" value="P:DNA replication, Okazaki fragment processing"/>
    <property type="evidence" value="ECO:0007669"/>
    <property type="project" value="InterPro"/>
</dbReference>
<keyword evidence="1" id="KW-0540">Nuclease</keyword>
<comment type="caution">
    <text evidence="7">The sequence shown here is derived from an EMBL/GenBank/DDBJ whole genome shotgun (WGS) entry which is preliminary data.</text>
</comment>
<dbReference type="RefSeq" id="WP_005683640.1">
    <property type="nucleotide sequence ID" value="NZ_ADNC01000022.1"/>
</dbReference>
<dbReference type="Pfam" id="PF02739">
    <property type="entry name" value="5_3_exonuc_N"/>
    <property type="match status" value="1"/>
</dbReference>
<reference evidence="7 8" key="1">
    <citation type="submission" date="2010-03" db="EMBL/GenBank/DDBJ databases">
        <authorList>
            <person name="Glass J.I."/>
            <person name="Benders G.A."/>
            <person name="Durkin A.S."/>
            <person name="Farmerie W.G."/>
            <person name="Hlavinka K."/>
            <person name="Hostetler J."/>
            <person name="Jackson J."/>
            <person name="May M.A."/>
            <person name="Miller R.H."/>
            <person name="Paralanov V."/>
            <person name="Radune D."/>
            <person name="Szczypinski B."/>
            <person name="Brown D.R."/>
        </authorList>
    </citation>
    <scope>NUCLEOTIDE SEQUENCE [LARGE SCALE GENOMIC DNA]</scope>
    <source>
        <strain evidence="7 8">A21JP2</strain>
    </source>
</reference>
<dbReference type="FunFam" id="1.10.150.20:FF:000003">
    <property type="entry name" value="DNA polymerase I"/>
    <property type="match status" value="1"/>
</dbReference>
<dbReference type="InterPro" id="IPR038969">
    <property type="entry name" value="FEN"/>
</dbReference>
<sequence length="292" mass="33947">MKDKFLLIDGNLMLFQSFYATYNPNNSYVMQSQSGITTNGIYQFFRTLYNLLNSVKPKYIFIAFDAKEKTNRHLIYPEYKAGRRKAPEIIFEQFHYTKELLSKLNIPSSEINGAEADDLIATLSKIQDVEKIIFSKDQDLLQLVNDDISILYRDTFSNQYSKITKDNFEEKYLIKPNQIPDYKAINGDNSDNLPGVKGIGKIGAIKLLKEFGTWQNIYNNLDKHSTTVQKKLVESQEMSKLCYDLAKLNYDVEELDLNLENYFLNINYQQAKDLFLELGLENVLARLESIKW</sequence>
<evidence type="ECO:0000256" key="5">
    <source>
        <dbReference type="ARBA" id="ARBA00050026"/>
    </source>
</evidence>
<dbReference type="InterPro" id="IPR020046">
    <property type="entry name" value="5-3_exonucl_a-hlix_arch_N"/>
</dbReference>
<dbReference type="SUPFAM" id="SSF88723">
    <property type="entry name" value="PIN domain-like"/>
    <property type="match status" value="1"/>
</dbReference>
<dbReference type="PANTHER" id="PTHR42646">
    <property type="entry name" value="FLAP ENDONUCLEASE XNI"/>
    <property type="match status" value="1"/>
</dbReference>
<evidence type="ECO:0000256" key="3">
    <source>
        <dbReference type="ARBA" id="ARBA00023125"/>
    </source>
</evidence>
<dbReference type="CDD" id="cd09859">
    <property type="entry name" value="PIN_53EXO"/>
    <property type="match status" value="1"/>
</dbReference>
<dbReference type="GO" id="GO:0008409">
    <property type="term" value="F:5'-3' exonuclease activity"/>
    <property type="evidence" value="ECO:0007669"/>
    <property type="project" value="InterPro"/>
</dbReference>
<evidence type="ECO:0000256" key="2">
    <source>
        <dbReference type="ARBA" id="ARBA00022801"/>
    </source>
</evidence>
<keyword evidence="8" id="KW-1185">Reference proteome</keyword>
<comment type="function">
    <text evidence="4">5'-3' exonuclease acting preferentially on double-stranded DNA.</text>
</comment>
<dbReference type="STRING" id="747682.MALL_0730"/>
<keyword evidence="2" id="KW-0378">Hydrolase</keyword>
<dbReference type="InterPro" id="IPR020045">
    <property type="entry name" value="DNA_polI_H3TH"/>
</dbReference>
<dbReference type="CDD" id="cd09898">
    <property type="entry name" value="H3TH_53EXO"/>
    <property type="match status" value="1"/>
</dbReference>
<dbReference type="NCBIfam" id="NF011547">
    <property type="entry name" value="PRK14976.1-4"/>
    <property type="match status" value="1"/>
</dbReference>
<accession>D4XW47</accession>
<feature type="domain" description="5'-3' exonuclease" evidence="6">
    <location>
        <begin position="3"/>
        <end position="265"/>
    </location>
</feature>
<dbReference type="SMART" id="SM00279">
    <property type="entry name" value="HhH2"/>
    <property type="match status" value="1"/>
</dbReference>
<dbReference type="eggNOG" id="COG0258">
    <property type="taxonomic scope" value="Bacteria"/>
</dbReference>
<dbReference type="SMART" id="SM00475">
    <property type="entry name" value="53EXOc"/>
    <property type="match status" value="1"/>
</dbReference>
<keyword evidence="3" id="KW-0238">DNA-binding</keyword>